<proteinExistence type="predicted"/>
<dbReference type="InParanoid" id="B4DAS5"/>
<keyword evidence="1" id="KW-0732">Signal</keyword>
<evidence type="ECO:0000313" key="3">
    <source>
        <dbReference type="Proteomes" id="UP000005824"/>
    </source>
</evidence>
<keyword evidence="3" id="KW-1185">Reference proteome</keyword>
<accession>B4DAS5</accession>
<feature type="chain" id="PRO_5002803076" description="Lipoprotein" evidence="1">
    <location>
        <begin position="24"/>
        <end position="141"/>
    </location>
</feature>
<name>B4DAS5_9BACT</name>
<reference evidence="2 3" key="1">
    <citation type="journal article" date="2011" name="J. Bacteriol.">
        <title>Genome sequence of Chthoniobacter flavus Ellin428, an aerobic heterotrophic soil bacterium.</title>
        <authorList>
            <person name="Kant R."/>
            <person name="van Passel M.W."/>
            <person name="Palva A."/>
            <person name="Lucas S."/>
            <person name="Lapidus A."/>
            <person name="Glavina Del Rio T."/>
            <person name="Dalin E."/>
            <person name="Tice H."/>
            <person name="Bruce D."/>
            <person name="Goodwin L."/>
            <person name="Pitluck S."/>
            <person name="Larimer F.W."/>
            <person name="Land M.L."/>
            <person name="Hauser L."/>
            <person name="Sangwan P."/>
            <person name="de Vos W.M."/>
            <person name="Janssen P.H."/>
            <person name="Smidt H."/>
        </authorList>
    </citation>
    <scope>NUCLEOTIDE SEQUENCE [LARGE SCALE GENOMIC DNA]</scope>
    <source>
        <strain evidence="2 3">Ellin428</strain>
    </source>
</reference>
<dbReference type="AlphaFoldDB" id="B4DAS5"/>
<evidence type="ECO:0000256" key="1">
    <source>
        <dbReference type="SAM" id="SignalP"/>
    </source>
</evidence>
<comment type="caution">
    <text evidence="2">The sequence shown here is derived from an EMBL/GenBank/DDBJ whole genome shotgun (WGS) entry which is preliminary data.</text>
</comment>
<evidence type="ECO:0008006" key="4">
    <source>
        <dbReference type="Google" id="ProtNLM"/>
    </source>
</evidence>
<evidence type="ECO:0000313" key="2">
    <source>
        <dbReference type="EMBL" id="EDY16485.1"/>
    </source>
</evidence>
<dbReference type="Proteomes" id="UP000005824">
    <property type="component" value="Unassembled WGS sequence"/>
</dbReference>
<dbReference type="EMBL" id="ABVL01000032">
    <property type="protein sequence ID" value="EDY16485.1"/>
    <property type="molecule type" value="Genomic_DNA"/>
</dbReference>
<dbReference type="RefSeq" id="WP_006983335.1">
    <property type="nucleotide sequence ID" value="NZ_ABVL01000032.1"/>
</dbReference>
<organism evidence="2 3">
    <name type="scientific">Chthoniobacter flavus Ellin428</name>
    <dbReference type="NCBI Taxonomy" id="497964"/>
    <lineage>
        <taxon>Bacteria</taxon>
        <taxon>Pseudomonadati</taxon>
        <taxon>Verrucomicrobiota</taxon>
        <taxon>Spartobacteria</taxon>
        <taxon>Chthoniobacterales</taxon>
        <taxon>Chthoniobacteraceae</taxon>
        <taxon>Chthoniobacter</taxon>
    </lineage>
</organism>
<protein>
    <recommendedName>
        <fullName evidence="4">Lipoprotein</fullName>
    </recommendedName>
</protein>
<sequence length="141" mass="15808">MNLKFLRYRLPLLIASLALSNLAGCASLGSSGTKKLLDEAGFRTHAPSTPKQHELYAAIPAYQVERVTYNGKTFYAYKDERDGIAYVGDQANYAEYQKLAVQHQVAQQEYEAVAMNPNLAMGWYGAYGPYVGGFHHYGRYR</sequence>
<gene>
    <name evidence="2" type="ORF">CfE428DRAFT_6016</name>
</gene>
<feature type="signal peptide" evidence="1">
    <location>
        <begin position="1"/>
        <end position="23"/>
    </location>
</feature>